<keyword evidence="2 4" id="KW-0863">Zinc-finger</keyword>
<dbReference type="SUPFAM" id="SSF103612">
    <property type="entry name" value="SBT domain"/>
    <property type="match status" value="1"/>
</dbReference>
<sequence length="253" mass="27926">MEPSPHPDAGPTSNPNGMEVQALALMEVQAPAVAEDPGPSALWDWGDFLDFAIDDQLLLSFDDVDGAPSNPQQMQVNETEATTTPVGDRVRKRDPRLTCPNFLAGRVPCACPEIDEKLLEEEEPGKKRVRVARNISWGSLRCQVPGCEADISGLKGYHKRHRVCLRCANASSVTLDGVTKRYCQQCAKFHMLSDFDGDKRSCRRKLERHNDRRRQPKVHEHRGPGDMVNQGELHGQGTACDGEAAKGCIAKSE</sequence>
<evidence type="ECO:0000256" key="3">
    <source>
        <dbReference type="ARBA" id="ARBA00022833"/>
    </source>
</evidence>
<name>A0A2P2PK15_RHIMU</name>
<dbReference type="GO" id="GO:0005634">
    <property type="term" value="C:nucleus"/>
    <property type="evidence" value="ECO:0007669"/>
    <property type="project" value="InterPro"/>
</dbReference>
<reference evidence="7" key="1">
    <citation type="submission" date="2018-02" db="EMBL/GenBank/DDBJ databases">
        <title>Rhizophora mucronata_Transcriptome.</title>
        <authorList>
            <person name="Meera S.P."/>
            <person name="Sreeshan A."/>
            <person name="Augustine A."/>
        </authorList>
    </citation>
    <scope>NUCLEOTIDE SEQUENCE</scope>
    <source>
        <tissue evidence="7">Leaf</tissue>
    </source>
</reference>
<evidence type="ECO:0000256" key="2">
    <source>
        <dbReference type="ARBA" id="ARBA00022771"/>
    </source>
</evidence>
<dbReference type="InterPro" id="IPR036893">
    <property type="entry name" value="SBP_sf"/>
</dbReference>
<dbReference type="Gene3D" id="4.10.1100.10">
    <property type="entry name" value="Transcription factor, SBP-box domain"/>
    <property type="match status" value="1"/>
</dbReference>
<dbReference type="Pfam" id="PF03110">
    <property type="entry name" value="SBP"/>
    <property type="match status" value="1"/>
</dbReference>
<organism evidence="7">
    <name type="scientific">Rhizophora mucronata</name>
    <name type="common">Asiatic mangrove</name>
    <dbReference type="NCBI Taxonomy" id="61149"/>
    <lineage>
        <taxon>Eukaryota</taxon>
        <taxon>Viridiplantae</taxon>
        <taxon>Streptophyta</taxon>
        <taxon>Embryophyta</taxon>
        <taxon>Tracheophyta</taxon>
        <taxon>Spermatophyta</taxon>
        <taxon>Magnoliopsida</taxon>
        <taxon>eudicotyledons</taxon>
        <taxon>Gunneridae</taxon>
        <taxon>Pentapetalae</taxon>
        <taxon>rosids</taxon>
        <taxon>fabids</taxon>
        <taxon>Malpighiales</taxon>
        <taxon>Rhizophoraceae</taxon>
        <taxon>Rhizophora</taxon>
    </lineage>
</organism>
<dbReference type="PANTHER" id="PTHR31251">
    <property type="entry name" value="SQUAMOSA PROMOTER-BINDING-LIKE PROTEIN 4"/>
    <property type="match status" value="1"/>
</dbReference>
<dbReference type="InterPro" id="IPR044817">
    <property type="entry name" value="SBP-like"/>
</dbReference>
<evidence type="ECO:0000256" key="5">
    <source>
        <dbReference type="SAM" id="MobiDB-lite"/>
    </source>
</evidence>
<dbReference type="GO" id="GO:0008270">
    <property type="term" value="F:zinc ion binding"/>
    <property type="evidence" value="ECO:0007669"/>
    <property type="project" value="UniProtKB-KW"/>
</dbReference>
<feature type="region of interest" description="Disordered" evidence="5">
    <location>
        <begin position="68"/>
        <end position="91"/>
    </location>
</feature>
<proteinExistence type="predicted"/>
<feature type="compositionally biased region" description="Basic residues" evidence="5">
    <location>
        <begin position="206"/>
        <end position="216"/>
    </location>
</feature>
<dbReference type="EMBL" id="GGEC01074600">
    <property type="protein sequence ID" value="MBX55084.1"/>
    <property type="molecule type" value="Transcribed_RNA"/>
</dbReference>
<evidence type="ECO:0000259" key="6">
    <source>
        <dbReference type="PROSITE" id="PS51141"/>
    </source>
</evidence>
<evidence type="ECO:0000256" key="1">
    <source>
        <dbReference type="ARBA" id="ARBA00022723"/>
    </source>
</evidence>
<dbReference type="AlphaFoldDB" id="A0A2P2PK15"/>
<protein>
    <submittedName>
        <fullName evidence="7">Uncharacterized protein MANES_03G189400</fullName>
    </submittedName>
</protein>
<dbReference type="GO" id="GO:0003677">
    <property type="term" value="F:DNA binding"/>
    <property type="evidence" value="ECO:0007669"/>
    <property type="project" value="InterPro"/>
</dbReference>
<dbReference type="InterPro" id="IPR004333">
    <property type="entry name" value="SBP_dom"/>
</dbReference>
<feature type="compositionally biased region" description="Polar residues" evidence="5">
    <location>
        <begin position="69"/>
        <end position="85"/>
    </location>
</feature>
<evidence type="ECO:0000256" key="4">
    <source>
        <dbReference type="PROSITE-ProRule" id="PRU00470"/>
    </source>
</evidence>
<dbReference type="PANTHER" id="PTHR31251:SF108">
    <property type="entry name" value="SQUAMOSA PROMOTER-BINDING-LIKE PROTEIN 7"/>
    <property type="match status" value="1"/>
</dbReference>
<keyword evidence="3" id="KW-0862">Zinc</keyword>
<evidence type="ECO:0000313" key="7">
    <source>
        <dbReference type="EMBL" id="MBX55084.1"/>
    </source>
</evidence>
<feature type="region of interest" description="Disordered" evidence="5">
    <location>
        <begin position="206"/>
        <end position="240"/>
    </location>
</feature>
<keyword evidence="1" id="KW-0479">Metal-binding</keyword>
<feature type="domain" description="SBP-type" evidence="6">
    <location>
        <begin position="139"/>
        <end position="216"/>
    </location>
</feature>
<accession>A0A2P2PK15</accession>
<dbReference type="PROSITE" id="PS51141">
    <property type="entry name" value="ZF_SBP"/>
    <property type="match status" value="1"/>
</dbReference>